<dbReference type="RefSeq" id="WP_244823628.1">
    <property type="nucleotide sequence ID" value="NZ_CP112998.1"/>
</dbReference>
<dbReference type="PANTHER" id="PTHR34599:SF1">
    <property type="entry name" value="PHOSPHATIDIC ACID PHOSPHATASE TYPE 2_HALOPEROXIDASE DOMAIN-CONTAINING PROTEIN"/>
    <property type="match status" value="1"/>
</dbReference>
<gene>
    <name evidence="2" type="ORF">ON006_02980</name>
</gene>
<evidence type="ECO:0000313" key="3">
    <source>
        <dbReference type="Proteomes" id="UP001164653"/>
    </source>
</evidence>
<dbReference type="InterPro" id="IPR016119">
    <property type="entry name" value="Br/Cl_peroxidase_C"/>
</dbReference>
<protein>
    <submittedName>
        <fullName evidence="2">Phosphatase PAP2 family protein</fullName>
    </submittedName>
</protein>
<evidence type="ECO:0000313" key="2">
    <source>
        <dbReference type="EMBL" id="WAC12932.1"/>
    </source>
</evidence>
<dbReference type="Proteomes" id="UP001164653">
    <property type="component" value="Chromosome"/>
</dbReference>
<dbReference type="GO" id="GO:0004601">
    <property type="term" value="F:peroxidase activity"/>
    <property type="evidence" value="ECO:0007669"/>
    <property type="project" value="InterPro"/>
</dbReference>
<feature type="domain" description="Phosphatidic acid phosphatase type 2/haloperoxidase" evidence="1">
    <location>
        <begin position="404"/>
        <end position="511"/>
    </location>
</feature>
<dbReference type="CDD" id="cd03380">
    <property type="entry name" value="PAP2_like_1"/>
    <property type="match status" value="1"/>
</dbReference>
<reference evidence="2" key="1">
    <citation type="submission" date="2022-11" db="EMBL/GenBank/DDBJ databases">
        <title>Dyadobacter pollutisoli sp. nov., isolated from plastic dumped soil.</title>
        <authorList>
            <person name="Kim J.M."/>
            <person name="Kim K.R."/>
            <person name="Lee J.K."/>
            <person name="Hao L."/>
            <person name="Jeon C.O."/>
        </authorList>
    </citation>
    <scope>NUCLEOTIDE SEQUENCE</scope>
    <source>
        <strain evidence="2">U1</strain>
    </source>
</reference>
<evidence type="ECO:0000259" key="1">
    <source>
        <dbReference type="SMART" id="SM00014"/>
    </source>
</evidence>
<dbReference type="PANTHER" id="PTHR34599">
    <property type="entry name" value="PEROXIDASE-RELATED"/>
    <property type="match status" value="1"/>
</dbReference>
<keyword evidence="3" id="KW-1185">Reference proteome</keyword>
<dbReference type="Gene3D" id="1.10.606.10">
    <property type="entry name" value="Vanadium-containing Chloroperoxidase, domain 2"/>
    <property type="match status" value="1"/>
</dbReference>
<dbReference type="SMART" id="SM00014">
    <property type="entry name" value="acidPPc"/>
    <property type="match status" value="1"/>
</dbReference>
<name>A0A9E8SQE2_9BACT</name>
<sequence length="520" mass="56805">MKNTNLFGGFDFSYAKALLLLVTVVSSCTKTVDEPVAGVNTPSSLDQDAGNWKPYVLTSTSEVAVATPTAVTSEYYKTELKKLKDIAAAVTPQQKEQVNYWGAGAVFRWNEIGRELAARYNTPPASDKDGKYPLPDAANPLADPKFPFANPPYTARALAYLSVAQYDALISAWNYKLKYNRKAPSKTDESIKTLLPVTDLPSYPSEDAVVAEASFLVLKAMFPGEVPFLEEKLAQHKNSRLWAGMNVESDILAGAELGKAVGAKVMARAKTDGMSAANNQAKTAEMIANAKTIGTTEVWLSQEFPKRPPMLPTYGFVTPWNFDKATLPTLRPTPPPAIGSAEFTKNMDELRDIAKNQTREQAKIASFWSDGVGSYTPPGHWHRRGADLCHKNNFSEVRTARTLALLGTALQDAGIACWDAKFYFYYPRPNQMDSKVKTSVGLPNFPSYTSGHSTFSGAAAELLAYIFPAEKQKLDAMALEASVSRIYGLIHYRFDCDAGLSSGHKVGEYAVQRAKADGAQ</sequence>
<accession>A0A9E8SQE2</accession>
<dbReference type="PROSITE" id="PS51257">
    <property type="entry name" value="PROKAR_LIPOPROTEIN"/>
    <property type="match status" value="1"/>
</dbReference>
<dbReference type="SUPFAM" id="SSF48317">
    <property type="entry name" value="Acid phosphatase/Vanadium-dependent haloperoxidase"/>
    <property type="match status" value="2"/>
</dbReference>
<dbReference type="KEGG" id="dpf:ON006_02980"/>
<dbReference type="InterPro" id="IPR000326">
    <property type="entry name" value="PAP2/HPO"/>
</dbReference>
<dbReference type="InterPro" id="IPR036938">
    <property type="entry name" value="PAP2/HPO_sf"/>
</dbReference>
<dbReference type="EMBL" id="CP112998">
    <property type="protein sequence ID" value="WAC12932.1"/>
    <property type="molecule type" value="Genomic_DNA"/>
</dbReference>
<organism evidence="2 3">
    <name type="scientific">Dyadobacter pollutisoli</name>
    <dbReference type="NCBI Taxonomy" id="2910158"/>
    <lineage>
        <taxon>Bacteria</taxon>
        <taxon>Pseudomonadati</taxon>
        <taxon>Bacteroidota</taxon>
        <taxon>Cytophagia</taxon>
        <taxon>Cytophagales</taxon>
        <taxon>Spirosomataceae</taxon>
        <taxon>Dyadobacter</taxon>
    </lineage>
</organism>
<dbReference type="Gene3D" id="1.10.606.20">
    <property type="match status" value="1"/>
</dbReference>
<dbReference type="Pfam" id="PF01569">
    <property type="entry name" value="PAP2"/>
    <property type="match status" value="1"/>
</dbReference>
<dbReference type="InterPro" id="IPR052559">
    <property type="entry name" value="V-haloperoxidase"/>
</dbReference>
<proteinExistence type="predicted"/>
<dbReference type="AlphaFoldDB" id="A0A9E8SQE2"/>